<evidence type="ECO:0000313" key="2">
    <source>
        <dbReference type="Proteomes" id="UP000724874"/>
    </source>
</evidence>
<dbReference type="OrthoDB" id="2846898at2759"/>
<dbReference type="Proteomes" id="UP000724874">
    <property type="component" value="Unassembled WGS sequence"/>
</dbReference>
<accession>A0A9P5NSF3</accession>
<evidence type="ECO:0000313" key="1">
    <source>
        <dbReference type="EMBL" id="KAF8903436.1"/>
    </source>
</evidence>
<name>A0A9P5NSF3_GYMJU</name>
<keyword evidence="2" id="KW-1185">Reference proteome</keyword>
<organism evidence="1 2">
    <name type="scientific">Gymnopilus junonius</name>
    <name type="common">Spectacular rustgill mushroom</name>
    <name type="synonym">Gymnopilus spectabilis subsp. junonius</name>
    <dbReference type="NCBI Taxonomy" id="109634"/>
    <lineage>
        <taxon>Eukaryota</taxon>
        <taxon>Fungi</taxon>
        <taxon>Dikarya</taxon>
        <taxon>Basidiomycota</taxon>
        <taxon>Agaricomycotina</taxon>
        <taxon>Agaricomycetes</taxon>
        <taxon>Agaricomycetidae</taxon>
        <taxon>Agaricales</taxon>
        <taxon>Agaricineae</taxon>
        <taxon>Hymenogastraceae</taxon>
        <taxon>Gymnopilus</taxon>
    </lineage>
</organism>
<sequence>MSLSILKRYSNTVTLPFDILLAIIDEIAYTNDVYTMRSCSLLHPALLPHCQKYIFRTFDMRKGTPDPDQYFFKFYTLLTKSPHLARYPYTVYFLRLLTNVEAFGLHFVILTNFKWGNLSLEFQYEIRRIMTRPCFTELTLTGLDYIPRSVINDCRFVKSLSMTACSLECWNPEKAVMATEEDRTMTAIPKKNWVHLESAKFSNCERLFESLYPCSNTRPIHLDFSNLKHLTITLSPDTMEIIRMNSKLLAKPPVQ</sequence>
<reference evidence="1" key="1">
    <citation type="submission" date="2020-11" db="EMBL/GenBank/DDBJ databases">
        <authorList>
            <consortium name="DOE Joint Genome Institute"/>
            <person name="Ahrendt S."/>
            <person name="Riley R."/>
            <person name="Andreopoulos W."/>
            <person name="LaButti K."/>
            <person name="Pangilinan J."/>
            <person name="Ruiz-duenas F.J."/>
            <person name="Barrasa J.M."/>
            <person name="Sanchez-Garcia M."/>
            <person name="Camarero S."/>
            <person name="Miyauchi S."/>
            <person name="Serrano A."/>
            <person name="Linde D."/>
            <person name="Babiker R."/>
            <person name="Drula E."/>
            <person name="Ayuso-Fernandez I."/>
            <person name="Pacheco R."/>
            <person name="Padilla G."/>
            <person name="Ferreira P."/>
            <person name="Barriuso J."/>
            <person name="Kellner H."/>
            <person name="Castanera R."/>
            <person name="Alfaro M."/>
            <person name="Ramirez L."/>
            <person name="Pisabarro A.G."/>
            <person name="Kuo A."/>
            <person name="Tritt A."/>
            <person name="Lipzen A."/>
            <person name="He G."/>
            <person name="Yan M."/>
            <person name="Ng V."/>
            <person name="Cullen D."/>
            <person name="Martin F."/>
            <person name="Rosso M.-N."/>
            <person name="Henrissat B."/>
            <person name="Hibbett D."/>
            <person name="Martinez A.T."/>
            <person name="Grigoriev I.V."/>
        </authorList>
    </citation>
    <scope>NUCLEOTIDE SEQUENCE</scope>
    <source>
        <strain evidence="1">AH 44721</strain>
    </source>
</reference>
<gene>
    <name evidence="1" type="ORF">CPB84DRAFT_767784</name>
</gene>
<protein>
    <submittedName>
        <fullName evidence="1">Uncharacterized protein</fullName>
    </submittedName>
</protein>
<comment type="caution">
    <text evidence="1">The sequence shown here is derived from an EMBL/GenBank/DDBJ whole genome shotgun (WGS) entry which is preliminary data.</text>
</comment>
<dbReference type="AlphaFoldDB" id="A0A9P5NSF3"/>
<dbReference type="EMBL" id="JADNYJ010000030">
    <property type="protein sequence ID" value="KAF8903436.1"/>
    <property type="molecule type" value="Genomic_DNA"/>
</dbReference>
<proteinExistence type="predicted"/>